<gene>
    <name evidence="2" type="ORF">JCM19274_2061</name>
    <name evidence="1" type="ORF">JCM19300_4187</name>
</gene>
<dbReference type="Proteomes" id="UP000029644">
    <property type="component" value="Unassembled WGS sequence"/>
</dbReference>
<proteinExistence type="predicted"/>
<organism evidence="2 3">
    <name type="scientific">Algibacter lectus</name>
    <dbReference type="NCBI Taxonomy" id="221126"/>
    <lineage>
        <taxon>Bacteria</taxon>
        <taxon>Pseudomonadati</taxon>
        <taxon>Bacteroidota</taxon>
        <taxon>Flavobacteriia</taxon>
        <taxon>Flavobacteriales</taxon>
        <taxon>Flavobacteriaceae</taxon>
        <taxon>Algibacter</taxon>
    </lineage>
</organism>
<evidence type="ECO:0000313" key="2">
    <source>
        <dbReference type="EMBL" id="GAL79553.1"/>
    </source>
</evidence>
<evidence type="ECO:0000313" key="1">
    <source>
        <dbReference type="EMBL" id="GAL61241.1"/>
    </source>
</evidence>
<dbReference type="EMBL" id="BBNQ01000002">
    <property type="protein sequence ID" value="GAL61241.1"/>
    <property type="molecule type" value="Genomic_DNA"/>
</dbReference>
<accession>A0A090WTL8</accession>
<reference evidence="3 4" key="1">
    <citation type="journal article" date="2014" name="Genome Announc.">
        <title>Draft Genome Sequences of Marine Flavobacterium Algibacter lectus Strains SS8 and NR4.</title>
        <authorList>
            <person name="Takatani N."/>
            <person name="Nakanishi M."/>
            <person name="Meirelles P."/>
            <person name="Mino S."/>
            <person name="Suda W."/>
            <person name="Oshima K."/>
            <person name="Hattori M."/>
            <person name="Ohkuma M."/>
            <person name="Hosokawa M."/>
            <person name="Miyashita K."/>
            <person name="Thompson F.L."/>
            <person name="Niwa A."/>
            <person name="Sawabe T."/>
            <person name="Sawabe T."/>
        </authorList>
    </citation>
    <scope>NUCLEOTIDE SEQUENCE [LARGE SCALE GENOMIC DNA]</scope>
    <source>
        <strain evidence="2">JCM 19274</strain>
        <strain evidence="1 4">JCM 19300</strain>
        <strain evidence="3">JCM19274</strain>
    </source>
</reference>
<dbReference type="Proteomes" id="UP000029643">
    <property type="component" value="Unassembled WGS sequence"/>
</dbReference>
<comment type="caution">
    <text evidence="2">The sequence shown here is derived from an EMBL/GenBank/DDBJ whole genome shotgun (WGS) entry which is preliminary data.</text>
</comment>
<sequence>MLTSQKDKVWSCSEYEEEVLEPSFSLANRIDKNRSKKSLMTLA</sequence>
<evidence type="ECO:0000313" key="3">
    <source>
        <dbReference type="Proteomes" id="UP000029643"/>
    </source>
</evidence>
<name>A0A090WTL8_9FLAO</name>
<dbReference type="EMBL" id="BBNU01000006">
    <property type="protein sequence ID" value="GAL79553.1"/>
    <property type="molecule type" value="Genomic_DNA"/>
</dbReference>
<protein>
    <submittedName>
        <fullName evidence="2">Uncharacterized protein</fullName>
    </submittedName>
</protein>
<evidence type="ECO:0000313" key="4">
    <source>
        <dbReference type="Proteomes" id="UP000029644"/>
    </source>
</evidence>
<dbReference type="AlphaFoldDB" id="A0A090WTL8"/>